<proteinExistence type="predicted"/>
<protein>
    <submittedName>
        <fullName evidence="2">Uncharacterized protein</fullName>
    </submittedName>
</protein>
<dbReference type="Proteomes" id="UP000296049">
    <property type="component" value="Unassembled WGS sequence"/>
</dbReference>
<dbReference type="EMBL" id="KB743111">
    <property type="protein sequence ID" value="EOB01212.1"/>
    <property type="molecule type" value="Genomic_DNA"/>
</dbReference>
<keyword evidence="1" id="KW-0732">Signal</keyword>
<feature type="signal peptide" evidence="1">
    <location>
        <begin position="1"/>
        <end position="38"/>
    </location>
</feature>
<evidence type="ECO:0000256" key="1">
    <source>
        <dbReference type="SAM" id="SignalP"/>
    </source>
</evidence>
<name>R0JVF5_ANAPL</name>
<sequence>MTQPPRGKAAISALGMQAAKLSFLSLLILSEMTTETNQKRSTVHMDAPVNQTHVDRLSGDEHKYRALAAFCTIKERNVQTLFMHENLFSIPNQQREFGKLSKGKVLRLTKPSVRNFYLAVDSQVCTSGMHIQDLLCD</sequence>
<accession>R0JVF5</accession>
<keyword evidence="3" id="KW-1185">Reference proteome</keyword>
<evidence type="ECO:0000313" key="2">
    <source>
        <dbReference type="EMBL" id="EOB01212.1"/>
    </source>
</evidence>
<dbReference type="AlphaFoldDB" id="R0JVF5"/>
<feature type="chain" id="PRO_5004342891" evidence="1">
    <location>
        <begin position="39"/>
        <end position="137"/>
    </location>
</feature>
<reference evidence="3" key="1">
    <citation type="journal article" date="2013" name="Nat. Genet.">
        <title>The duck genome and transcriptome provide insight into an avian influenza virus reservoir species.</title>
        <authorList>
            <person name="Huang Y."/>
            <person name="Li Y."/>
            <person name="Burt D.W."/>
            <person name="Chen H."/>
            <person name="Zhang Y."/>
            <person name="Qian W."/>
            <person name="Kim H."/>
            <person name="Gan S."/>
            <person name="Zhao Y."/>
            <person name="Li J."/>
            <person name="Yi K."/>
            <person name="Feng H."/>
            <person name="Zhu P."/>
            <person name="Li B."/>
            <person name="Liu Q."/>
            <person name="Fairley S."/>
            <person name="Magor K.E."/>
            <person name="Du Z."/>
            <person name="Hu X."/>
            <person name="Goodman L."/>
            <person name="Tafer H."/>
            <person name="Vignal A."/>
            <person name="Lee T."/>
            <person name="Kim K.W."/>
            <person name="Sheng Z."/>
            <person name="An Y."/>
            <person name="Searle S."/>
            <person name="Herrero J."/>
            <person name="Groenen M.A."/>
            <person name="Crooijmans R.P."/>
            <person name="Faraut T."/>
            <person name="Cai Q."/>
            <person name="Webster R.G."/>
            <person name="Aldridge J.R."/>
            <person name="Warren W.C."/>
            <person name="Bartschat S."/>
            <person name="Kehr S."/>
            <person name="Marz M."/>
            <person name="Stadler P.F."/>
            <person name="Smith J."/>
            <person name="Kraus R.H."/>
            <person name="Zhao Y."/>
            <person name="Ren L."/>
            <person name="Fei J."/>
            <person name="Morisson M."/>
            <person name="Kaiser P."/>
            <person name="Griffin D.K."/>
            <person name="Rao M."/>
            <person name="Pitel F."/>
            <person name="Wang J."/>
            <person name="Li N."/>
        </authorList>
    </citation>
    <scope>NUCLEOTIDE SEQUENCE [LARGE SCALE GENOMIC DNA]</scope>
</reference>
<gene>
    <name evidence="2" type="ORF">Anapl_02334</name>
</gene>
<evidence type="ECO:0000313" key="3">
    <source>
        <dbReference type="Proteomes" id="UP000296049"/>
    </source>
</evidence>
<organism evidence="2 3">
    <name type="scientific">Anas platyrhynchos</name>
    <name type="common">Mallard</name>
    <name type="synonym">Anas boschas</name>
    <dbReference type="NCBI Taxonomy" id="8839"/>
    <lineage>
        <taxon>Eukaryota</taxon>
        <taxon>Metazoa</taxon>
        <taxon>Chordata</taxon>
        <taxon>Craniata</taxon>
        <taxon>Vertebrata</taxon>
        <taxon>Euteleostomi</taxon>
        <taxon>Archelosauria</taxon>
        <taxon>Archosauria</taxon>
        <taxon>Dinosauria</taxon>
        <taxon>Saurischia</taxon>
        <taxon>Theropoda</taxon>
        <taxon>Coelurosauria</taxon>
        <taxon>Aves</taxon>
        <taxon>Neognathae</taxon>
        <taxon>Galloanserae</taxon>
        <taxon>Anseriformes</taxon>
        <taxon>Anatidae</taxon>
        <taxon>Anatinae</taxon>
        <taxon>Anas</taxon>
    </lineage>
</organism>